<dbReference type="PANTHER" id="PTHR45339">
    <property type="entry name" value="HYBRID SIGNAL TRANSDUCTION HISTIDINE KINASE J"/>
    <property type="match status" value="1"/>
</dbReference>
<name>A0ABQ1KDH2_9RHOB</name>
<dbReference type="SMART" id="SM00448">
    <property type="entry name" value="REC"/>
    <property type="match status" value="1"/>
</dbReference>
<dbReference type="Gene3D" id="3.30.565.10">
    <property type="entry name" value="Histidine kinase-like ATPase, C-terminal domain"/>
    <property type="match status" value="1"/>
</dbReference>
<dbReference type="InterPro" id="IPR005467">
    <property type="entry name" value="His_kinase_dom"/>
</dbReference>
<protein>
    <recommendedName>
        <fullName evidence="2">histidine kinase</fullName>
        <ecNumber evidence="2">2.7.13.3</ecNumber>
    </recommendedName>
</protein>
<dbReference type="Pfam" id="PF12860">
    <property type="entry name" value="PAS_7"/>
    <property type="match status" value="1"/>
</dbReference>
<evidence type="ECO:0000256" key="6">
    <source>
        <dbReference type="SAM" id="Coils"/>
    </source>
</evidence>
<dbReference type="Proteomes" id="UP000645462">
    <property type="component" value="Unassembled WGS sequence"/>
</dbReference>
<dbReference type="SMART" id="SM00387">
    <property type="entry name" value="HATPase_c"/>
    <property type="match status" value="1"/>
</dbReference>
<feature type="domain" description="Response regulatory" evidence="8">
    <location>
        <begin position="590"/>
        <end position="707"/>
    </location>
</feature>
<evidence type="ECO:0000256" key="2">
    <source>
        <dbReference type="ARBA" id="ARBA00012438"/>
    </source>
</evidence>
<keyword evidence="4" id="KW-0902">Two-component regulatory system</keyword>
<keyword evidence="10" id="KW-1185">Reference proteome</keyword>
<dbReference type="InterPro" id="IPR001789">
    <property type="entry name" value="Sig_transdc_resp-reg_receiver"/>
</dbReference>
<accession>A0ABQ1KDH2</accession>
<feature type="domain" description="Histidine kinase" evidence="7">
    <location>
        <begin position="222"/>
        <end position="445"/>
    </location>
</feature>
<dbReference type="InterPro" id="IPR003661">
    <property type="entry name" value="HisK_dim/P_dom"/>
</dbReference>
<gene>
    <name evidence="9" type="ORF">GCM10011363_07300</name>
</gene>
<dbReference type="InterPro" id="IPR036097">
    <property type="entry name" value="HisK_dim/P_sf"/>
</dbReference>
<comment type="caution">
    <text evidence="9">The sequence shown here is derived from an EMBL/GenBank/DDBJ whole genome shotgun (WGS) entry which is preliminary data.</text>
</comment>
<sequence>MSLANKLAEERRARLGAERLLELKQAELFAANRKLGNHAQQLSNEIVETRAEVAMVRGENQRVKTELGVANEKIQIAERRLWHSIETIQDGFAFFDSDNRMIVANRAYLAVFEDLEEVQPGITYPRILQLLTEEGIVNIGNERPPDWRARMQNRWQQDDPEPMEIQLWNGEHIRIFDRRSPSGDVVSLALNITASVHYEEQLHEARERAEAANRAKSAFLANMSHEIRTPMNGVVGMADLLTETNLDSEQRLFVETIKHSGEALLVIINDVLDYSKIDADKLILHPEPFDLEQTLHEVLLLLQPSARAKGLNLRIDYDILQPTRFVADPGRIRQIVTNLMGNAVKFTLEGQVLLRVVGEAAENNRTKLSITIEDTGIGIAPDKVDHVFGEFNQVEDDRNRQFEGTGLGLSITRRLVDLMGGTIWVTSEKGVGSCFGFSVTLPVDRQSGDAPLTLDPQIQRILVIEDADKTEMTPLINQISALGGASELCTDPSRLTKDMLTSASLTILGLEPDSRLFEPTIVALQSLGSDTPVLSLSHDPKRVAEAGLPQVETIQRPYARAALFDAIMSVAARKPRNDPPTHKTPSNLPKILLAEDNRTNQLVFRKMVSKLQIDLRTANDGFEAVTAFEEYRPDVIFMDISMPGMDGKEATARIRAMEGNGPNVPIIAVTAHALDGDRDMILHAGLTDYLTKPLRKDALIETLGRYCPALQLAS</sequence>
<evidence type="ECO:0000256" key="1">
    <source>
        <dbReference type="ARBA" id="ARBA00000085"/>
    </source>
</evidence>
<evidence type="ECO:0000259" key="8">
    <source>
        <dbReference type="PROSITE" id="PS50110"/>
    </source>
</evidence>
<dbReference type="Pfam" id="PF02518">
    <property type="entry name" value="HATPase_c"/>
    <property type="match status" value="1"/>
</dbReference>
<dbReference type="PROSITE" id="PS50109">
    <property type="entry name" value="HIS_KIN"/>
    <property type="match status" value="1"/>
</dbReference>
<keyword evidence="6" id="KW-0175">Coiled coil</keyword>
<evidence type="ECO:0000256" key="3">
    <source>
        <dbReference type="ARBA" id="ARBA00022553"/>
    </source>
</evidence>
<dbReference type="CDD" id="cd17546">
    <property type="entry name" value="REC_hyHK_CKI1_RcsC-like"/>
    <property type="match status" value="1"/>
</dbReference>
<dbReference type="EC" id="2.7.13.3" evidence="2"/>
<dbReference type="SUPFAM" id="SSF55874">
    <property type="entry name" value="ATPase domain of HSP90 chaperone/DNA topoisomerase II/histidine kinase"/>
    <property type="match status" value="1"/>
</dbReference>
<reference evidence="10" key="1">
    <citation type="journal article" date="2019" name="Int. J. Syst. Evol. Microbiol.">
        <title>The Global Catalogue of Microorganisms (GCM) 10K type strain sequencing project: providing services to taxonomists for standard genome sequencing and annotation.</title>
        <authorList>
            <consortium name="The Broad Institute Genomics Platform"/>
            <consortium name="The Broad Institute Genome Sequencing Center for Infectious Disease"/>
            <person name="Wu L."/>
            <person name="Ma J."/>
        </authorList>
    </citation>
    <scope>NUCLEOTIDE SEQUENCE [LARGE SCALE GENOMIC DNA]</scope>
    <source>
        <strain evidence="10">CGMCC 1.12478</strain>
    </source>
</reference>
<dbReference type="CDD" id="cd16922">
    <property type="entry name" value="HATPase_EvgS-ArcB-TorS-like"/>
    <property type="match status" value="1"/>
</dbReference>
<dbReference type="Gene3D" id="1.10.287.130">
    <property type="match status" value="1"/>
</dbReference>
<dbReference type="InterPro" id="IPR004358">
    <property type="entry name" value="Sig_transdc_His_kin-like_C"/>
</dbReference>
<evidence type="ECO:0000259" key="7">
    <source>
        <dbReference type="PROSITE" id="PS50109"/>
    </source>
</evidence>
<dbReference type="GO" id="GO:0016301">
    <property type="term" value="F:kinase activity"/>
    <property type="evidence" value="ECO:0007669"/>
    <property type="project" value="UniProtKB-KW"/>
</dbReference>
<dbReference type="PANTHER" id="PTHR45339:SF1">
    <property type="entry name" value="HYBRID SIGNAL TRANSDUCTION HISTIDINE KINASE J"/>
    <property type="match status" value="1"/>
</dbReference>
<dbReference type="SUPFAM" id="SSF52172">
    <property type="entry name" value="CheY-like"/>
    <property type="match status" value="1"/>
</dbReference>
<dbReference type="InterPro" id="IPR011006">
    <property type="entry name" value="CheY-like_superfamily"/>
</dbReference>
<dbReference type="PRINTS" id="PR00344">
    <property type="entry name" value="BCTRLSENSOR"/>
</dbReference>
<feature type="modified residue" description="4-aspartylphosphate" evidence="5">
    <location>
        <position position="639"/>
    </location>
</feature>
<keyword evidence="3 5" id="KW-0597">Phosphoprotein</keyword>
<dbReference type="RefSeq" id="WP_188480582.1">
    <property type="nucleotide sequence ID" value="NZ_BMFC01000001.1"/>
</dbReference>
<dbReference type="SUPFAM" id="SSF47384">
    <property type="entry name" value="Homodimeric domain of signal transducing histidine kinase"/>
    <property type="match status" value="1"/>
</dbReference>
<keyword evidence="9" id="KW-0808">Transferase</keyword>
<keyword evidence="9" id="KW-0418">Kinase</keyword>
<organism evidence="9 10">
    <name type="scientific">Marivita lacus</name>
    <dbReference type="NCBI Taxonomy" id="1323742"/>
    <lineage>
        <taxon>Bacteria</taxon>
        <taxon>Pseudomonadati</taxon>
        <taxon>Pseudomonadota</taxon>
        <taxon>Alphaproteobacteria</taxon>
        <taxon>Rhodobacterales</taxon>
        <taxon>Roseobacteraceae</taxon>
        <taxon>Marivita</taxon>
    </lineage>
</organism>
<dbReference type="InterPro" id="IPR036890">
    <property type="entry name" value="HATPase_C_sf"/>
</dbReference>
<feature type="coiled-coil region" evidence="6">
    <location>
        <begin position="32"/>
        <end position="80"/>
    </location>
</feature>
<dbReference type="PROSITE" id="PS50110">
    <property type="entry name" value="RESPONSE_REGULATORY"/>
    <property type="match status" value="1"/>
</dbReference>
<dbReference type="Pfam" id="PF00072">
    <property type="entry name" value="Response_reg"/>
    <property type="match status" value="1"/>
</dbReference>
<dbReference type="SMART" id="SM00388">
    <property type="entry name" value="HisKA"/>
    <property type="match status" value="1"/>
</dbReference>
<dbReference type="CDD" id="cd00082">
    <property type="entry name" value="HisKA"/>
    <property type="match status" value="1"/>
</dbReference>
<evidence type="ECO:0000256" key="4">
    <source>
        <dbReference type="ARBA" id="ARBA00023012"/>
    </source>
</evidence>
<evidence type="ECO:0000313" key="9">
    <source>
        <dbReference type="EMBL" id="GGB93233.1"/>
    </source>
</evidence>
<dbReference type="InterPro" id="IPR003594">
    <property type="entry name" value="HATPase_dom"/>
</dbReference>
<comment type="catalytic activity">
    <reaction evidence="1">
        <text>ATP + protein L-histidine = ADP + protein N-phospho-L-histidine.</text>
        <dbReference type="EC" id="2.7.13.3"/>
    </reaction>
</comment>
<dbReference type="EMBL" id="BMFC01000001">
    <property type="protein sequence ID" value="GGB93233.1"/>
    <property type="molecule type" value="Genomic_DNA"/>
</dbReference>
<proteinExistence type="predicted"/>
<evidence type="ECO:0000256" key="5">
    <source>
        <dbReference type="PROSITE-ProRule" id="PRU00169"/>
    </source>
</evidence>
<dbReference type="Gene3D" id="3.40.50.2300">
    <property type="match status" value="1"/>
</dbReference>
<dbReference type="Pfam" id="PF00512">
    <property type="entry name" value="HisKA"/>
    <property type="match status" value="1"/>
</dbReference>
<evidence type="ECO:0000313" key="10">
    <source>
        <dbReference type="Proteomes" id="UP000645462"/>
    </source>
</evidence>
<feature type="coiled-coil region" evidence="6">
    <location>
        <begin position="195"/>
        <end position="222"/>
    </location>
</feature>